<dbReference type="InterPro" id="IPR000182">
    <property type="entry name" value="GNAT_dom"/>
</dbReference>
<comment type="caution">
    <text evidence="2">The sequence shown here is derived from an EMBL/GenBank/DDBJ whole genome shotgun (WGS) entry which is preliminary data.</text>
</comment>
<protein>
    <recommendedName>
        <fullName evidence="1">N-acetyltransferase domain-containing protein</fullName>
    </recommendedName>
</protein>
<sequence length="75" mass="8459">MAPDWLRGERVRLRAWREEDLPAFAALNADARAMAHFPAPLDREASDALARRCQSLIDQQGWGFWAVERGAALLP</sequence>
<dbReference type="RefSeq" id="WP_326491048.1">
    <property type="nucleotide sequence ID" value="NZ_BSPB01000013.1"/>
</dbReference>
<dbReference type="SUPFAM" id="SSF55729">
    <property type="entry name" value="Acyl-CoA N-acyltransferases (Nat)"/>
    <property type="match status" value="1"/>
</dbReference>
<dbReference type="Pfam" id="PF13302">
    <property type="entry name" value="Acetyltransf_3"/>
    <property type="match status" value="1"/>
</dbReference>
<dbReference type="EMBL" id="BSPB01000013">
    <property type="protein sequence ID" value="GLS14588.1"/>
    <property type="molecule type" value="Genomic_DNA"/>
</dbReference>
<dbReference type="Gene3D" id="3.40.630.30">
    <property type="match status" value="1"/>
</dbReference>
<proteinExistence type="predicted"/>
<reference evidence="3" key="1">
    <citation type="journal article" date="2019" name="Int. J. Syst. Evol. Microbiol.">
        <title>The Global Catalogue of Microorganisms (GCM) 10K type strain sequencing project: providing services to taxonomists for standard genome sequencing and annotation.</title>
        <authorList>
            <consortium name="The Broad Institute Genomics Platform"/>
            <consortium name="The Broad Institute Genome Sequencing Center for Infectious Disease"/>
            <person name="Wu L."/>
            <person name="Ma J."/>
        </authorList>
    </citation>
    <scope>NUCLEOTIDE SEQUENCE [LARGE SCALE GENOMIC DNA]</scope>
    <source>
        <strain evidence="3">NBRC 109341</strain>
    </source>
</reference>
<feature type="domain" description="N-acetyltransferase" evidence="1">
    <location>
        <begin position="10"/>
        <end position="70"/>
    </location>
</feature>
<name>A0ABQ6C4R2_9BURK</name>
<organism evidence="2 3">
    <name type="scientific">Hydrogenophaga electricum</name>
    <dbReference type="NCBI Taxonomy" id="1230953"/>
    <lineage>
        <taxon>Bacteria</taxon>
        <taxon>Pseudomonadati</taxon>
        <taxon>Pseudomonadota</taxon>
        <taxon>Betaproteobacteria</taxon>
        <taxon>Burkholderiales</taxon>
        <taxon>Comamonadaceae</taxon>
        <taxon>Hydrogenophaga</taxon>
    </lineage>
</organism>
<evidence type="ECO:0000313" key="2">
    <source>
        <dbReference type="EMBL" id="GLS14588.1"/>
    </source>
</evidence>
<keyword evidence="3" id="KW-1185">Reference proteome</keyword>
<evidence type="ECO:0000313" key="3">
    <source>
        <dbReference type="Proteomes" id="UP001156903"/>
    </source>
</evidence>
<dbReference type="Proteomes" id="UP001156903">
    <property type="component" value="Unassembled WGS sequence"/>
</dbReference>
<gene>
    <name evidence="2" type="ORF">GCM10007935_20190</name>
</gene>
<accession>A0ABQ6C4R2</accession>
<dbReference type="InterPro" id="IPR016181">
    <property type="entry name" value="Acyl_CoA_acyltransferase"/>
</dbReference>
<evidence type="ECO:0000259" key="1">
    <source>
        <dbReference type="Pfam" id="PF13302"/>
    </source>
</evidence>